<protein>
    <submittedName>
        <fullName evidence="1">Uncharacterized protein</fullName>
    </submittedName>
</protein>
<comment type="caution">
    <text evidence="1">The sequence shown here is derived from an EMBL/GenBank/DDBJ whole genome shotgun (WGS) entry which is preliminary data.</text>
</comment>
<accession>A0AAW1BRP8</accession>
<gene>
    <name evidence="1" type="ORF">NXF25_009626</name>
</gene>
<sequence length="140" mass="16626">MAGDFNMLMDIGTDKSNPSKVEIKYNNTDLRKFINRNRLKDVWRELHEEKHKKVGGEIKELESKYIEIRENRIMLELSAKIKELQNIDLEQVQRNLLYLNMEFYENSNKNSRMLARATQVKKAKSLIRVIKNDKGENVTR</sequence>
<evidence type="ECO:0000313" key="1">
    <source>
        <dbReference type="EMBL" id="KAK9404799.1"/>
    </source>
</evidence>
<keyword evidence="2" id="KW-1185">Reference proteome</keyword>
<reference evidence="1 2" key="1">
    <citation type="journal article" date="2024" name="Proc. Natl. Acad. Sci. U.S.A.">
        <title>The genetic regulatory architecture and epigenomic basis for age-related changes in rattlesnake venom.</title>
        <authorList>
            <person name="Hogan M.P."/>
            <person name="Holding M.L."/>
            <person name="Nystrom G.S."/>
            <person name="Colston T.J."/>
            <person name="Bartlett D.A."/>
            <person name="Mason A.J."/>
            <person name="Ellsworth S.A."/>
            <person name="Rautsaw R.M."/>
            <person name="Lawrence K.C."/>
            <person name="Strickland J.L."/>
            <person name="He B."/>
            <person name="Fraser P."/>
            <person name="Margres M.J."/>
            <person name="Gilbert D.M."/>
            <person name="Gibbs H.L."/>
            <person name="Parkinson C.L."/>
            <person name="Rokyta D.R."/>
        </authorList>
    </citation>
    <scope>NUCLEOTIDE SEQUENCE [LARGE SCALE GENOMIC DNA]</scope>
    <source>
        <strain evidence="1">DRR0105</strain>
    </source>
</reference>
<evidence type="ECO:0000313" key="2">
    <source>
        <dbReference type="Proteomes" id="UP001474421"/>
    </source>
</evidence>
<dbReference type="AlphaFoldDB" id="A0AAW1BRP8"/>
<name>A0AAW1BRP8_CROAD</name>
<proteinExistence type="predicted"/>
<dbReference type="Proteomes" id="UP001474421">
    <property type="component" value="Unassembled WGS sequence"/>
</dbReference>
<dbReference type="EMBL" id="JAOTOJ010000003">
    <property type="protein sequence ID" value="KAK9404799.1"/>
    <property type="molecule type" value="Genomic_DNA"/>
</dbReference>
<organism evidence="1 2">
    <name type="scientific">Crotalus adamanteus</name>
    <name type="common">Eastern diamondback rattlesnake</name>
    <dbReference type="NCBI Taxonomy" id="8729"/>
    <lineage>
        <taxon>Eukaryota</taxon>
        <taxon>Metazoa</taxon>
        <taxon>Chordata</taxon>
        <taxon>Craniata</taxon>
        <taxon>Vertebrata</taxon>
        <taxon>Euteleostomi</taxon>
        <taxon>Lepidosauria</taxon>
        <taxon>Squamata</taxon>
        <taxon>Bifurcata</taxon>
        <taxon>Unidentata</taxon>
        <taxon>Episquamata</taxon>
        <taxon>Toxicofera</taxon>
        <taxon>Serpentes</taxon>
        <taxon>Colubroidea</taxon>
        <taxon>Viperidae</taxon>
        <taxon>Crotalinae</taxon>
        <taxon>Crotalus</taxon>
    </lineage>
</organism>